<evidence type="ECO:0000256" key="2">
    <source>
        <dbReference type="ARBA" id="ARBA00023315"/>
    </source>
</evidence>
<keyword evidence="1 4" id="KW-0808">Transferase</keyword>
<dbReference type="RefSeq" id="WP_344909858.1">
    <property type="nucleotide sequence ID" value="NZ_BAAAYO010000008.1"/>
</dbReference>
<feature type="domain" description="N-acetyltransferase" evidence="3">
    <location>
        <begin position="13"/>
        <end position="157"/>
    </location>
</feature>
<dbReference type="InterPro" id="IPR000182">
    <property type="entry name" value="GNAT_dom"/>
</dbReference>
<proteinExistence type="predicted"/>
<evidence type="ECO:0000259" key="3">
    <source>
        <dbReference type="PROSITE" id="PS51186"/>
    </source>
</evidence>
<dbReference type="PANTHER" id="PTHR43877">
    <property type="entry name" value="AMINOALKYLPHOSPHONATE N-ACETYLTRANSFERASE-RELATED-RELATED"/>
    <property type="match status" value="1"/>
</dbReference>
<sequence length="157" mass="18021">MYTCRPAQTADFPVISQFPQTEEEAYFMFPSGTYPLSASQLEERARERLHPTVVVDGDEVAGYANIYDYVEGKHCYLGNVIIAPAHRGRGAARFLLESMIGNARDELRVPRLLLLCHHTNPRAMLFYRKLGFKPFDLERKTNRRDEVIVGIRMELSL</sequence>
<dbReference type="EC" id="2.3.-.-" evidence="4"/>
<dbReference type="Proteomes" id="UP001589619">
    <property type="component" value="Unassembled WGS sequence"/>
</dbReference>
<evidence type="ECO:0000313" key="5">
    <source>
        <dbReference type="Proteomes" id="UP001589619"/>
    </source>
</evidence>
<comment type="caution">
    <text evidence="4">The sequence shown here is derived from an EMBL/GenBank/DDBJ whole genome shotgun (WGS) entry which is preliminary data.</text>
</comment>
<dbReference type="GO" id="GO:0016746">
    <property type="term" value="F:acyltransferase activity"/>
    <property type="evidence" value="ECO:0007669"/>
    <property type="project" value="UniProtKB-KW"/>
</dbReference>
<dbReference type="EMBL" id="JBHMAG010000016">
    <property type="protein sequence ID" value="MFB9754870.1"/>
    <property type="molecule type" value="Genomic_DNA"/>
</dbReference>
<protein>
    <submittedName>
        <fullName evidence="4">GNAT family N-acetyltransferase</fullName>
        <ecNumber evidence="4">2.3.-.-</ecNumber>
    </submittedName>
</protein>
<organism evidence="4 5">
    <name type="scientific">Paenibacillus hodogayensis</name>
    <dbReference type="NCBI Taxonomy" id="279208"/>
    <lineage>
        <taxon>Bacteria</taxon>
        <taxon>Bacillati</taxon>
        <taxon>Bacillota</taxon>
        <taxon>Bacilli</taxon>
        <taxon>Bacillales</taxon>
        <taxon>Paenibacillaceae</taxon>
        <taxon>Paenibacillus</taxon>
    </lineage>
</organism>
<dbReference type="Pfam" id="PF00583">
    <property type="entry name" value="Acetyltransf_1"/>
    <property type="match status" value="1"/>
</dbReference>
<gene>
    <name evidence="4" type="ORF">ACFFNY_25130</name>
</gene>
<keyword evidence="2 4" id="KW-0012">Acyltransferase</keyword>
<dbReference type="InterPro" id="IPR016181">
    <property type="entry name" value="Acyl_CoA_acyltransferase"/>
</dbReference>
<reference evidence="4 5" key="1">
    <citation type="submission" date="2024-09" db="EMBL/GenBank/DDBJ databases">
        <authorList>
            <person name="Sun Q."/>
            <person name="Mori K."/>
        </authorList>
    </citation>
    <scope>NUCLEOTIDE SEQUENCE [LARGE SCALE GENOMIC DNA]</scope>
    <source>
        <strain evidence="4 5">JCM 12520</strain>
    </source>
</reference>
<name>A0ABV5W2W0_9BACL</name>
<dbReference type="Gene3D" id="3.40.630.30">
    <property type="match status" value="1"/>
</dbReference>
<keyword evidence="5" id="KW-1185">Reference proteome</keyword>
<dbReference type="PROSITE" id="PS51186">
    <property type="entry name" value="GNAT"/>
    <property type="match status" value="1"/>
</dbReference>
<dbReference type="PANTHER" id="PTHR43877:SF2">
    <property type="entry name" value="AMINOALKYLPHOSPHONATE N-ACETYLTRANSFERASE-RELATED"/>
    <property type="match status" value="1"/>
</dbReference>
<dbReference type="CDD" id="cd04301">
    <property type="entry name" value="NAT_SF"/>
    <property type="match status" value="1"/>
</dbReference>
<dbReference type="InterPro" id="IPR050832">
    <property type="entry name" value="Bact_Acetyltransf"/>
</dbReference>
<evidence type="ECO:0000256" key="1">
    <source>
        <dbReference type="ARBA" id="ARBA00022679"/>
    </source>
</evidence>
<accession>A0ABV5W2W0</accession>
<evidence type="ECO:0000313" key="4">
    <source>
        <dbReference type="EMBL" id="MFB9754870.1"/>
    </source>
</evidence>
<dbReference type="SUPFAM" id="SSF55729">
    <property type="entry name" value="Acyl-CoA N-acyltransferases (Nat)"/>
    <property type="match status" value="1"/>
</dbReference>